<feature type="compositionally biased region" description="Acidic residues" evidence="1">
    <location>
        <begin position="610"/>
        <end position="620"/>
    </location>
</feature>
<dbReference type="AlphaFoldDB" id="J3NW01"/>
<reference evidence="4" key="5">
    <citation type="submission" date="2018-04" db="UniProtKB">
        <authorList>
            <consortium name="EnsemblFungi"/>
        </authorList>
    </citation>
    <scope>IDENTIFICATION</scope>
    <source>
        <strain evidence="4">R3-111a-1</strain>
    </source>
</reference>
<evidence type="ECO:0000313" key="4">
    <source>
        <dbReference type="EnsemblFungi" id="EJT75531"/>
    </source>
</evidence>
<reference evidence="3" key="3">
    <citation type="submission" date="2010-09" db="EMBL/GenBank/DDBJ databases">
        <title>Annotation of Gaeumannomyces graminis var. tritici R3-111a-1.</title>
        <authorList>
            <consortium name="The Broad Institute Genome Sequencing Platform"/>
            <person name="Ma L.-J."/>
            <person name="Dead R."/>
            <person name="Young S.K."/>
            <person name="Zeng Q."/>
            <person name="Gargeya S."/>
            <person name="Fitzgerald M."/>
            <person name="Haas B."/>
            <person name="Abouelleil A."/>
            <person name="Alvarado L."/>
            <person name="Arachchi H.M."/>
            <person name="Berlin A."/>
            <person name="Brown A."/>
            <person name="Chapman S.B."/>
            <person name="Chen Z."/>
            <person name="Dunbar C."/>
            <person name="Freedman E."/>
            <person name="Gearin G."/>
            <person name="Gellesch M."/>
            <person name="Goldberg J."/>
            <person name="Griggs A."/>
            <person name="Gujja S."/>
            <person name="Heiman D."/>
            <person name="Howarth C."/>
            <person name="Larson L."/>
            <person name="Lui A."/>
            <person name="MacDonald P.J.P."/>
            <person name="Mehta T."/>
            <person name="Montmayeur A."/>
            <person name="Murphy C."/>
            <person name="Neiman D."/>
            <person name="Pearson M."/>
            <person name="Priest M."/>
            <person name="Roberts A."/>
            <person name="Saif S."/>
            <person name="Shea T."/>
            <person name="Shenoy N."/>
            <person name="Sisk P."/>
            <person name="Stolte C."/>
            <person name="Sykes S."/>
            <person name="Yandava C."/>
            <person name="Wortman J."/>
            <person name="Nusbaum C."/>
            <person name="Birren B."/>
        </authorList>
    </citation>
    <scope>NUCLEOTIDE SEQUENCE</scope>
    <source>
        <strain evidence="3">R3-111a-1</strain>
    </source>
</reference>
<feature type="domain" description="Hpc2-related" evidence="2">
    <location>
        <begin position="603"/>
        <end position="644"/>
    </location>
</feature>
<reference evidence="3" key="2">
    <citation type="submission" date="2010-07" db="EMBL/GenBank/DDBJ databases">
        <authorList>
            <consortium name="The Broad Institute Genome Sequencing Platform"/>
            <consortium name="Broad Institute Genome Sequencing Center for Infectious Disease"/>
            <person name="Ma L.-J."/>
            <person name="Dead R."/>
            <person name="Young S."/>
            <person name="Zeng Q."/>
            <person name="Koehrsen M."/>
            <person name="Alvarado L."/>
            <person name="Berlin A."/>
            <person name="Chapman S.B."/>
            <person name="Chen Z."/>
            <person name="Freedman E."/>
            <person name="Gellesch M."/>
            <person name="Goldberg J."/>
            <person name="Griggs A."/>
            <person name="Gujja S."/>
            <person name="Heilman E.R."/>
            <person name="Heiman D."/>
            <person name="Hepburn T."/>
            <person name="Howarth C."/>
            <person name="Jen D."/>
            <person name="Larson L."/>
            <person name="Mehta T."/>
            <person name="Neiman D."/>
            <person name="Pearson M."/>
            <person name="Roberts A."/>
            <person name="Saif S."/>
            <person name="Shea T."/>
            <person name="Shenoy N."/>
            <person name="Sisk P."/>
            <person name="Stolte C."/>
            <person name="Sykes S."/>
            <person name="Walk T."/>
            <person name="White J."/>
            <person name="Yandava C."/>
            <person name="Haas B."/>
            <person name="Nusbaum C."/>
            <person name="Birren B."/>
        </authorList>
    </citation>
    <scope>NUCLEOTIDE SEQUENCE</scope>
    <source>
        <strain evidence="3">R3-111a-1</strain>
    </source>
</reference>
<dbReference type="EMBL" id="GL385397">
    <property type="protein sequence ID" value="EJT75531.1"/>
    <property type="molecule type" value="Genomic_DNA"/>
</dbReference>
<evidence type="ECO:0000259" key="2">
    <source>
        <dbReference type="Pfam" id="PF08729"/>
    </source>
</evidence>
<dbReference type="Pfam" id="PF08729">
    <property type="entry name" value="HUN"/>
    <property type="match status" value="1"/>
</dbReference>
<feature type="region of interest" description="Disordered" evidence="1">
    <location>
        <begin position="1"/>
        <end position="34"/>
    </location>
</feature>
<feature type="compositionally biased region" description="Low complexity" evidence="1">
    <location>
        <begin position="300"/>
        <end position="310"/>
    </location>
</feature>
<feature type="compositionally biased region" description="Low complexity" evidence="1">
    <location>
        <begin position="577"/>
        <end position="592"/>
    </location>
</feature>
<protein>
    <recommendedName>
        <fullName evidence="2">Hpc2-related domain-containing protein</fullName>
    </recommendedName>
</protein>
<feature type="compositionally biased region" description="Acidic residues" evidence="1">
    <location>
        <begin position="562"/>
        <end position="576"/>
    </location>
</feature>
<feature type="region of interest" description="Disordered" evidence="1">
    <location>
        <begin position="533"/>
        <end position="620"/>
    </location>
</feature>
<reference evidence="4" key="4">
    <citation type="journal article" date="2015" name="G3 (Bethesda)">
        <title>Genome sequences of three phytopathogenic species of the Magnaporthaceae family of fungi.</title>
        <authorList>
            <person name="Okagaki L.H."/>
            <person name="Nunes C.C."/>
            <person name="Sailsbery J."/>
            <person name="Clay B."/>
            <person name="Brown D."/>
            <person name="John T."/>
            <person name="Oh Y."/>
            <person name="Young N."/>
            <person name="Fitzgerald M."/>
            <person name="Haas B.J."/>
            <person name="Zeng Q."/>
            <person name="Young S."/>
            <person name="Adiconis X."/>
            <person name="Fan L."/>
            <person name="Levin J.Z."/>
            <person name="Mitchell T.K."/>
            <person name="Okubara P.A."/>
            <person name="Farman M.L."/>
            <person name="Kohn L.M."/>
            <person name="Birren B."/>
            <person name="Ma L.-J."/>
            <person name="Dean R.A."/>
        </authorList>
    </citation>
    <scope>NUCLEOTIDE SEQUENCE</scope>
    <source>
        <strain evidence="4">R3-111a-1</strain>
    </source>
</reference>
<feature type="compositionally biased region" description="Low complexity" evidence="1">
    <location>
        <begin position="407"/>
        <end position="421"/>
    </location>
</feature>
<feature type="compositionally biased region" description="Polar residues" evidence="1">
    <location>
        <begin position="221"/>
        <end position="235"/>
    </location>
</feature>
<feature type="compositionally biased region" description="Basic and acidic residues" evidence="1">
    <location>
        <begin position="704"/>
        <end position="722"/>
    </location>
</feature>
<dbReference type="VEuPathDB" id="FungiDB:GGTG_05464"/>
<accession>J3NW01</accession>
<feature type="compositionally biased region" description="Low complexity" evidence="1">
    <location>
        <begin position="318"/>
        <end position="339"/>
    </location>
</feature>
<keyword evidence="5" id="KW-1185">Reference proteome</keyword>
<dbReference type="HOGENOM" id="CLU_012566_0_0_1"/>
<dbReference type="OrthoDB" id="5576775at2759"/>
<feature type="region of interest" description="Disordered" evidence="1">
    <location>
        <begin position="51"/>
        <end position="494"/>
    </location>
</feature>
<dbReference type="Proteomes" id="UP000006039">
    <property type="component" value="Unassembled WGS sequence"/>
</dbReference>
<gene>
    <name evidence="4" type="primary">20345922</name>
    <name evidence="3" type="ORF">GGTG_05464</name>
</gene>
<sequence length="753" mass="78815">MAQYSSSPSLSSPPSGSISDPGSPSRLHQGRANIAMGDEIIVDTAAQARFGLLQQEPQPNVPLTAAGLPRKKPGRKPGAAAAAAAAKKAAAAAAGSPADGSSINNPEAPAKQRKPRKPKDPGAPPVQRKRKAPPTDVDGAPDREGRSFSTGPETLRQPKITELASMRMDLDPPVRPQQAQQQPPPAAPKPAIKRESMPGSMRNILNDDSPPPPQHSPPPRTSGQSYDPVRSNSNYDPVRETMLARDPYGTGSLGSPRAPSQMPNRASASPSIASLVDPVPSTQMRSPPVLNQSFSRFPESTSTPTSPSTTVRNASSFAATTVPAHRPAAPAVSPVSEPRQPASAAEAKETKTVPASESTKTKAAPEGTRTKTTSTEKSKTAPASEVTKATRKSTGSAIPSLKAPPVSAKGSDTAKSTSSTASKDKDTTAAAPASAPSKKVHSMVLQERNKQKGTSSTSSPRVSGVAMPPIPDFPDDGNERSILDFGKANPADKKQAPSIVLEIALNGETNKYVNFMRMAEDKYGWDALHPREAAHRDRKARIAAAASALEKNEKAGSGRETCDEETDQESGADESNAENGNAAAAVASGPDAAADDAPKKIRRKRNFKEDEYDKEDDFVDDSEMLWEEQAAASKDGFFVYSGPLIPEVEKPAPGSEGPPKRGRGGRGSRGGATRASARGGASGRGSRGGPGSRGGATVRKPRITKLEKEQIEREKQEREKQAKLTSTKSSSNSYGLGSPSANAPLSSAMVIDL</sequence>
<feature type="region of interest" description="Disordered" evidence="1">
    <location>
        <begin position="644"/>
        <end position="753"/>
    </location>
</feature>
<feature type="compositionally biased region" description="Low complexity" evidence="1">
    <location>
        <begin position="428"/>
        <end position="437"/>
    </location>
</feature>
<feature type="compositionally biased region" description="Polar residues" evidence="1">
    <location>
        <begin position="452"/>
        <end position="461"/>
    </location>
</feature>
<dbReference type="eggNOG" id="ENOG502RG9A">
    <property type="taxonomic scope" value="Eukaryota"/>
</dbReference>
<feature type="compositionally biased region" description="Pro residues" evidence="1">
    <location>
        <begin position="209"/>
        <end position="220"/>
    </location>
</feature>
<evidence type="ECO:0000313" key="5">
    <source>
        <dbReference type="Proteomes" id="UP000006039"/>
    </source>
</evidence>
<name>J3NW01_GAET3</name>
<feature type="compositionally biased region" description="Polar residues" evidence="1">
    <location>
        <begin position="280"/>
        <end position="299"/>
    </location>
</feature>
<feature type="compositionally biased region" description="Gly residues" evidence="1">
    <location>
        <begin position="680"/>
        <end position="694"/>
    </location>
</feature>
<feature type="compositionally biased region" description="Low complexity" evidence="1">
    <location>
        <begin position="76"/>
        <end position="98"/>
    </location>
</feature>
<dbReference type="STRING" id="644352.J3NW01"/>
<dbReference type="EnsemblFungi" id="EJT75531">
    <property type="protein sequence ID" value="EJT75531"/>
    <property type="gene ID" value="GGTG_05464"/>
</dbReference>
<feature type="compositionally biased region" description="Polar residues" evidence="1">
    <location>
        <begin position="261"/>
        <end position="272"/>
    </location>
</feature>
<organism evidence="3">
    <name type="scientific">Gaeumannomyces tritici (strain R3-111a-1)</name>
    <name type="common">Wheat and barley take-all root rot fungus</name>
    <name type="synonym">Gaeumannomyces graminis var. tritici</name>
    <dbReference type="NCBI Taxonomy" id="644352"/>
    <lineage>
        <taxon>Eukaryota</taxon>
        <taxon>Fungi</taxon>
        <taxon>Dikarya</taxon>
        <taxon>Ascomycota</taxon>
        <taxon>Pezizomycotina</taxon>
        <taxon>Sordariomycetes</taxon>
        <taxon>Sordariomycetidae</taxon>
        <taxon>Magnaporthales</taxon>
        <taxon>Magnaporthaceae</taxon>
        <taxon>Gaeumannomyces</taxon>
    </lineage>
</organism>
<evidence type="ECO:0000256" key="1">
    <source>
        <dbReference type="SAM" id="MobiDB-lite"/>
    </source>
</evidence>
<dbReference type="RefSeq" id="XP_009221531.1">
    <property type="nucleotide sequence ID" value="XM_009223267.1"/>
</dbReference>
<proteinExistence type="predicted"/>
<reference evidence="5" key="1">
    <citation type="submission" date="2010-07" db="EMBL/GenBank/DDBJ databases">
        <title>The genome sequence of Gaeumannomyces graminis var. tritici strain R3-111a-1.</title>
        <authorList>
            <consortium name="The Broad Institute Genome Sequencing Platform"/>
            <person name="Ma L.-J."/>
            <person name="Dead R."/>
            <person name="Young S."/>
            <person name="Zeng Q."/>
            <person name="Koehrsen M."/>
            <person name="Alvarado L."/>
            <person name="Berlin A."/>
            <person name="Chapman S.B."/>
            <person name="Chen Z."/>
            <person name="Freedman E."/>
            <person name="Gellesch M."/>
            <person name="Goldberg J."/>
            <person name="Griggs A."/>
            <person name="Gujja S."/>
            <person name="Heilman E.R."/>
            <person name="Heiman D."/>
            <person name="Hepburn T."/>
            <person name="Howarth C."/>
            <person name="Jen D."/>
            <person name="Larson L."/>
            <person name="Mehta T."/>
            <person name="Neiman D."/>
            <person name="Pearson M."/>
            <person name="Roberts A."/>
            <person name="Saif S."/>
            <person name="Shea T."/>
            <person name="Shenoy N."/>
            <person name="Sisk P."/>
            <person name="Stolte C."/>
            <person name="Sykes S."/>
            <person name="Walk T."/>
            <person name="White J."/>
            <person name="Yandava C."/>
            <person name="Haas B."/>
            <person name="Nusbaum C."/>
            <person name="Birren B."/>
        </authorList>
    </citation>
    <scope>NUCLEOTIDE SEQUENCE [LARGE SCALE GENOMIC DNA]</scope>
    <source>
        <strain evidence="5">R3-111a-1</strain>
    </source>
</reference>
<dbReference type="InterPro" id="IPR014840">
    <property type="entry name" value="HRD"/>
</dbReference>
<feature type="compositionally biased region" description="Basic and acidic residues" evidence="1">
    <location>
        <begin position="550"/>
        <end position="561"/>
    </location>
</feature>
<evidence type="ECO:0000313" key="3">
    <source>
        <dbReference type="EMBL" id="EJT75531.1"/>
    </source>
</evidence>
<feature type="compositionally biased region" description="Low complexity" evidence="1">
    <location>
        <begin position="723"/>
        <end position="740"/>
    </location>
</feature>
<feature type="compositionally biased region" description="Low complexity" evidence="1">
    <location>
        <begin position="1"/>
        <end position="25"/>
    </location>
</feature>
<dbReference type="GeneID" id="20345922"/>